<keyword evidence="1" id="KW-0560">Oxidoreductase</keyword>
<dbReference type="InterPro" id="IPR016161">
    <property type="entry name" value="Ald_DH/histidinol_DH"/>
</dbReference>
<dbReference type="InterPro" id="IPR016163">
    <property type="entry name" value="Ald_DH_C"/>
</dbReference>
<dbReference type="CDD" id="cd07130">
    <property type="entry name" value="ALDH_F7_AASADH"/>
    <property type="match status" value="1"/>
</dbReference>
<name>A0ABZ2C586_9PROT</name>
<gene>
    <name evidence="4" type="ORF">Bealeia1_01558</name>
</gene>
<sequence>MGKLTSEIITSLGLESYLMSEGNLPLSSPIDGESLGYVEETSQADAHEMISKAKAAFLKWRVVPAPLRGEHLRLLGEELRTCKEELGYLISLESGKILEEGRGEVQEIIDICGFALGLSRQLYGLTMTSERPGHRMMETWHPLGPVAVISPFNFPAAIWGWNFVLAILCGNPVIWKPSEKTLLTAIACAHLFEKVISKFENAPPHLLQLALGGREISDVFLENHDIPLVSATGSCGMGHYVAQQVSNRLGRYLLELGGNNGMILAPSAHLELAVRAVTFSALGTAGQRCTTLRRLIIHRSIYDQVIPRLKSIFENVKIGNPLESGILMGPLINKEAYEHMQESLKLAQEQGGKIHGGTRVLKEKYTKGYYVKPALVEMPSQTSIVKTETFAPILYVMTYDDFTEALQMHNDVPQGLSSSIFTQDTAEAEIFMSASGSDCGIVNVNIGPSGAEIGGAFGGEKETGGGRVSGTDTWRAFMRRATNTINYSGELPLAQGIHFDVS</sequence>
<dbReference type="InterPro" id="IPR044638">
    <property type="entry name" value="ALDH7A1-like"/>
</dbReference>
<dbReference type="InterPro" id="IPR015590">
    <property type="entry name" value="Aldehyde_DH_dom"/>
</dbReference>
<feature type="domain" description="Aldehyde dehydrogenase" evidence="3">
    <location>
        <begin position="23"/>
        <end position="480"/>
    </location>
</feature>
<reference evidence="4 5" key="1">
    <citation type="journal article" date="2024" name="Environ. Microbiol.">
        <title>Novel evolutionary insights on the interactions of the Holosporales (Alphaproteobacteria) with eukaryotic hosts from comparative genomics.</title>
        <authorList>
            <person name="Giovannini M."/>
            <person name="Petroni G."/>
            <person name="Castelli M."/>
        </authorList>
    </citation>
    <scope>NUCLEOTIDE SEQUENCE [LARGE SCALE GENOMIC DNA]</scope>
    <source>
        <strain evidence="4 5">US_Bl 15I1</strain>
    </source>
</reference>
<dbReference type="EMBL" id="CP133270">
    <property type="protein sequence ID" value="WVX67357.1"/>
    <property type="molecule type" value="Genomic_DNA"/>
</dbReference>
<evidence type="ECO:0000313" key="4">
    <source>
        <dbReference type="EMBL" id="WVX67357.1"/>
    </source>
</evidence>
<dbReference type="SUPFAM" id="SSF53720">
    <property type="entry name" value="ALDH-like"/>
    <property type="match status" value="1"/>
</dbReference>
<dbReference type="Gene3D" id="3.40.605.10">
    <property type="entry name" value="Aldehyde Dehydrogenase, Chain A, domain 1"/>
    <property type="match status" value="1"/>
</dbReference>
<dbReference type="Proteomes" id="UP001330434">
    <property type="component" value="Chromosome"/>
</dbReference>
<evidence type="ECO:0000256" key="1">
    <source>
        <dbReference type="ARBA" id="ARBA00023002"/>
    </source>
</evidence>
<dbReference type="InterPro" id="IPR016162">
    <property type="entry name" value="Ald_DH_N"/>
</dbReference>
<protein>
    <submittedName>
        <fullName evidence="4">Aldehyde dehydrogenase family protein</fullName>
    </submittedName>
</protein>
<dbReference type="PANTHER" id="PTHR43521:SF1">
    <property type="entry name" value="ALPHA-AMINOADIPIC SEMIALDEHYDE DEHYDROGENASE"/>
    <property type="match status" value="1"/>
</dbReference>
<dbReference type="Pfam" id="PF00171">
    <property type="entry name" value="Aldedh"/>
    <property type="match status" value="1"/>
</dbReference>
<evidence type="ECO:0000259" key="3">
    <source>
        <dbReference type="Pfam" id="PF00171"/>
    </source>
</evidence>
<organism evidence="4 5">
    <name type="scientific">Candidatus Bealeia paramacronuclearis</name>
    <dbReference type="NCBI Taxonomy" id="1921001"/>
    <lineage>
        <taxon>Bacteria</taxon>
        <taxon>Pseudomonadati</taxon>
        <taxon>Pseudomonadota</taxon>
        <taxon>Alphaproteobacteria</taxon>
        <taxon>Holosporales</taxon>
        <taxon>Holosporaceae</taxon>
        <taxon>Candidatus Bealeia</taxon>
    </lineage>
</organism>
<accession>A0ABZ2C586</accession>
<proteinExistence type="predicted"/>
<evidence type="ECO:0000313" key="5">
    <source>
        <dbReference type="Proteomes" id="UP001330434"/>
    </source>
</evidence>
<keyword evidence="5" id="KW-1185">Reference proteome</keyword>
<dbReference type="Gene3D" id="3.40.309.10">
    <property type="entry name" value="Aldehyde Dehydrogenase, Chain A, domain 2"/>
    <property type="match status" value="1"/>
</dbReference>
<evidence type="ECO:0000256" key="2">
    <source>
        <dbReference type="ARBA" id="ARBA00023027"/>
    </source>
</evidence>
<keyword evidence="2" id="KW-0520">NAD</keyword>
<dbReference type="PANTHER" id="PTHR43521">
    <property type="entry name" value="ALPHA-AMINOADIPIC SEMIALDEHYDE DEHYDROGENASE"/>
    <property type="match status" value="1"/>
</dbReference>